<evidence type="ECO:0000256" key="4">
    <source>
        <dbReference type="ARBA" id="ARBA00016244"/>
    </source>
</evidence>
<dbReference type="RefSeq" id="WP_196273643.1">
    <property type="nucleotide sequence ID" value="NZ_JADQDO010000018.1"/>
</dbReference>
<feature type="coiled-coil region" evidence="7">
    <location>
        <begin position="130"/>
        <end position="157"/>
    </location>
</feature>
<dbReference type="InterPro" id="IPR053927">
    <property type="entry name" value="FlgK_helical"/>
</dbReference>
<dbReference type="InterPro" id="IPR002371">
    <property type="entry name" value="FlgK"/>
</dbReference>
<evidence type="ECO:0000313" key="11">
    <source>
        <dbReference type="Proteomes" id="UP000599312"/>
    </source>
</evidence>
<keyword evidence="7" id="KW-0175">Coiled coil</keyword>
<reference evidence="10" key="1">
    <citation type="submission" date="2020-11" db="EMBL/GenBank/DDBJ databases">
        <authorList>
            <person name="Kim M.K."/>
        </authorList>
    </citation>
    <scope>NUCLEOTIDE SEQUENCE</scope>
    <source>
        <strain evidence="10">BT350</strain>
    </source>
</reference>
<dbReference type="NCBIfam" id="TIGR02492">
    <property type="entry name" value="flgK_ends"/>
    <property type="match status" value="1"/>
</dbReference>
<feature type="domain" description="Flagellar hook-associated protein FlgK helical" evidence="9">
    <location>
        <begin position="98"/>
        <end position="298"/>
    </location>
</feature>
<evidence type="ECO:0000256" key="7">
    <source>
        <dbReference type="SAM" id="Coils"/>
    </source>
</evidence>
<dbReference type="SUPFAM" id="SSF64518">
    <property type="entry name" value="Phase 1 flagellin"/>
    <property type="match status" value="1"/>
</dbReference>
<evidence type="ECO:0000256" key="3">
    <source>
        <dbReference type="ARBA" id="ARBA00009677"/>
    </source>
</evidence>
<accession>A0A931BVT8</accession>
<sequence length="485" mass="50376">MGLSLALNTARSSLLASSSQLAVVSRNTAGATDPFYSRKVATLVTGGGSARVSITRASDAALFFKMLGTTSNAASQQAVLEGLDKLKQTVNDTALNQSPAARIGALNSALQQYANEADNPILAKAVLTRASELANALNDATATVQKVREDADAAMVESVNRVNGLLSQFETVNKAIVKGTTSGADITDSLDTRDRLLAQLSEEMGITVVTRENNDVAIYTESGVALFEKTARSVTINSATVGSPVYIDGVQVTGKGAPMPLHSGRLVGLATVRDDITTAYQAQLDEVAQGLIVAFAESDQSAVPVLPDSPGLFTYSGVPPVLPVGAALKGLAGTISINAMVDPAQVGGDLDRLRDGGINGDSYRYNPGVEGTDAAFSGRLYELADKLASDRPFDSTLGLGATASLQGFAASSVGWLEASRKSAATSVSYQTTLLAHASEALSNATGVNMDDETAMMLQLEKSYSASAKLISVIDEMLRTLLNAVR</sequence>
<dbReference type="GO" id="GO:0005576">
    <property type="term" value="C:extracellular region"/>
    <property type="evidence" value="ECO:0007669"/>
    <property type="project" value="UniProtKB-SubCell"/>
</dbReference>
<comment type="similarity">
    <text evidence="3">Belongs to the flagella basal body rod proteins family.</text>
</comment>
<dbReference type="Pfam" id="PF22638">
    <property type="entry name" value="FlgK_D1"/>
    <property type="match status" value="1"/>
</dbReference>
<dbReference type="Proteomes" id="UP000599312">
    <property type="component" value="Unassembled WGS sequence"/>
</dbReference>
<dbReference type="GO" id="GO:0005198">
    <property type="term" value="F:structural molecule activity"/>
    <property type="evidence" value="ECO:0007669"/>
    <property type="project" value="InterPro"/>
</dbReference>
<dbReference type="GO" id="GO:0044780">
    <property type="term" value="P:bacterial-type flagellum assembly"/>
    <property type="evidence" value="ECO:0007669"/>
    <property type="project" value="InterPro"/>
</dbReference>
<dbReference type="EMBL" id="JADQDO010000018">
    <property type="protein sequence ID" value="MBF9235649.1"/>
    <property type="molecule type" value="Genomic_DNA"/>
</dbReference>
<evidence type="ECO:0000256" key="5">
    <source>
        <dbReference type="ARBA" id="ARBA00022525"/>
    </source>
</evidence>
<protein>
    <recommendedName>
        <fullName evidence="4">Flagellar hook-associated protein 1</fullName>
    </recommendedName>
</protein>
<name>A0A931BVT8_9HYPH</name>
<evidence type="ECO:0000256" key="6">
    <source>
        <dbReference type="ARBA" id="ARBA00023143"/>
    </source>
</evidence>
<comment type="caution">
    <text evidence="10">The sequence shown here is derived from an EMBL/GenBank/DDBJ whole genome shotgun (WGS) entry which is preliminary data.</text>
</comment>
<evidence type="ECO:0000256" key="1">
    <source>
        <dbReference type="ARBA" id="ARBA00004365"/>
    </source>
</evidence>
<keyword evidence="6" id="KW-0975">Bacterial flagellum</keyword>
<dbReference type="PANTHER" id="PTHR30033:SF1">
    <property type="entry name" value="FLAGELLAR HOOK-ASSOCIATED PROTEIN 1"/>
    <property type="match status" value="1"/>
</dbReference>
<dbReference type="Pfam" id="PF06429">
    <property type="entry name" value="Flg_bbr_C"/>
    <property type="match status" value="1"/>
</dbReference>
<keyword evidence="10" id="KW-0966">Cell projection</keyword>
<keyword evidence="5" id="KW-0964">Secreted</keyword>
<evidence type="ECO:0000259" key="8">
    <source>
        <dbReference type="Pfam" id="PF06429"/>
    </source>
</evidence>
<organism evidence="10 11">
    <name type="scientific">Microvirga alba</name>
    <dbReference type="NCBI Taxonomy" id="2791025"/>
    <lineage>
        <taxon>Bacteria</taxon>
        <taxon>Pseudomonadati</taxon>
        <taxon>Pseudomonadota</taxon>
        <taxon>Alphaproteobacteria</taxon>
        <taxon>Hyphomicrobiales</taxon>
        <taxon>Methylobacteriaceae</taxon>
        <taxon>Microvirga</taxon>
    </lineage>
</organism>
<dbReference type="GO" id="GO:0009424">
    <property type="term" value="C:bacterial-type flagellum hook"/>
    <property type="evidence" value="ECO:0007669"/>
    <property type="project" value="InterPro"/>
</dbReference>
<gene>
    <name evidence="10" type="primary">flgK</name>
    <name evidence="10" type="ORF">I2H38_19995</name>
</gene>
<feature type="domain" description="Flagellar basal-body/hook protein C-terminal" evidence="8">
    <location>
        <begin position="444"/>
        <end position="482"/>
    </location>
</feature>
<keyword evidence="11" id="KW-1185">Reference proteome</keyword>
<proteinExistence type="inferred from homology"/>
<evidence type="ECO:0000256" key="2">
    <source>
        <dbReference type="ARBA" id="ARBA00004613"/>
    </source>
</evidence>
<evidence type="ECO:0000313" key="10">
    <source>
        <dbReference type="EMBL" id="MBF9235649.1"/>
    </source>
</evidence>
<keyword evidence="10" id="KW-0969">Cilium</keyword>
<dbReference type="AlphaFoldDB" id="A0A931BVT8"/>
<dbReference type="PANTHER" id="PTHR30033">
    <property type="entry name" value="FLAGELLAR HOOK-ASSOCIATED PROTEIN 1"/>
    <property type="match status" value="1"/>
</dbReference>
<evidence type="ECO:0000259" key="9">
    <source>
        <dbReference type="Pfam" id="PF22638"/>
    </source>
</evidence>
<keyword evidence="10" id="KW-0282">Flagellum</keyword>
<dbReference type="InterPro" id="IPR010930">
    <property type="entry name" value="Flg_bb/hook_C_dom"/>
</dbReference>
<comment type="subcellular location">
    <subcellularLocation>
        <location evidence="1">Bacterial flagellum</location>
    </subcellularLocation>
    <subcellularLocation>
        <location evidence="2">Secreted</location>
    </subcellularLocation>
</comment>